<dbReference type="FunFam" id="1.10.510.10:FF:000589">
    <property type="entry name" value="Serine/threonine-protein kinase"/>
    <property type="match status" value="1"/>
</dbReference>
<dbReference type="InterPro" id="IPR011009">
    <property type="entry name" value="Kinase-like_dom_sf"/>
</dbReference>
<evidence type="ECO:0000256" key="10">
    <source>
        <dbReference type="SAM" id="Phobius"/>
    </source>
</evidence>
<dbReference type="InterPro" id="IPR000719">
    <property type="entry name" value="Prot_kinase_dom"/>
</dbReference>
<evidence type="ECO:0000256" key="4">
    <source>
        <dbReference type="ARBA" id="ARBA00022741"/>
    </source>
</evidence>
<gene>
    <name evidence="13" type="ORF">EPI10_010686</name>
</gene>
<keyword evidence="10" id="KW-0812">Transmembrane</keyword>
<dbReference type="PROSITE" id="PS50011">
    <property type="entry name" value="PROTEIN_KINASE_DOM"/>
    <property type="match status" value="1"/>
</dbReference>
<keyword evidence="5 13" id="KW-0418">Kinase</keyword>
<dbReference type="PROSITE" id="PS00107">
    <property type="entry name" value="PROTEIN_KINASE_ATP"/>
    <property type="match status" value="1"/>
</dbReference>
<dbReference type="GO" id="GO:0005524">
    <property type="term" value="F:ATP binding"/>
    <property type="evidence" value="ECO:0007669"/>
    <property type="project" value="UniProtKB-UniRule"/>
</dbReference>
<evidence type="ECO:0000256" key="1">
    <source>
        <dbReference type="ARBA" id="ARBA00022536"/>
    </source>
</evidence>
<keyword evidence="2" id="KW-0808">Transferase</keyword>
<keyword evidence="13" id="KW-0430">Lectin</keyword>
<dbReference type="InterPro" id="IPR036426">
    <property type="entry name" value="Bulb-type_lectin_dom_sf"/>
</dbReference>
<dbReference type="Pfam" id="PF00912">
    <property type="entry name" value="Transgly"/>
    <property type="match status" value="2"/>
</dbReference>
<dbReference type="Pfam" id="PF00954">
    <property type="entry name" value="S_locus_glycop"/>
    <property type="match status" value="1"/>
</dbReference>
<dbReference type="GO" id="GO:0004672">
    <property type="term" value="F:protein kinase activity"/>
    <property type="evidence" value="ECO:0007669"/>
    <property type="project" value="InterPro"/>
</dbReference>
<organism evidence="13 14">
    <name type="scientific">Gossypium australe</name>
    <dbReference type="NCBI Taxonomy" id="47621"/>
    <lineage>
        <taxon>Eukaryota</taxon>
        <taxon>Viridiplantae</taxon>
        <taxon>Streptophyta</taxon>
        <taxon>Embryophyta</taxon>
        <taxon>Tracheophyta</taxon>
        <taxon>Spermatophyta</taxon>
        <taxon>Magnoliopsida</taxon>
        <taxon>eudicotyledons</taxon>
        <taxon>Gunneridae</taxon>
        <taxon>Pentapetalae</taxon>
        <taxon>rosids</taxon>
        <taxon>malvids</taxon>
        <taxon>Malvales</taxon>
        <taxon>Malvaceae</taxon>
        <taxon>Malvoideae</taxon>
        <taxon>Gossypium</taxon>
    </lineage>
</organism>
<evidence type="ECO:0000256" key="2">
    <source>
        <dbReference type="ARBA" id="ARBA00022679"/>
    </source>
</evidence>
<dbReference type="InterPro" id="IPR023346">
    <property type="entry name" value="Lysozyme-like_dom_sf"/>
</dbReference>
<evidence type="ECO:0000313" key="14">
    <source>
        <dbReference type="Proteomes" id="UP000325315"/>
    </source>
</evidence>
<dbReference type="InterPro" id="IPR051343">
    <property type="entry name" value="G-type_lectin_kinases/EP1-like"/>
</dbReference>
<dbReference type="AlphaFoldDB" id="A0A5B6W6L2"/>
<dbReference type="PANTHER" id="PTHR47976:SF52">
    <property type="entry name" value="PROTEIN KINASE DOMAIN-CONTAINING PROTEIN"/>
    <property type="match status" value="1"/>
</dbReference>
<dbReference type="Pfam" id="PF00069">
    <property type="entry name" value="Pkinase"/>
    <property type="match status" value="1"/>
</dbReference>
<dbReference type="InterPro" id="IPR017441">
    <property type="entry name" value="Protein_kinase_ATP_BS"/>
</dbReference>
<keyword evidence="8" id="KW-0325">Glycoprotein</keyword>
<feature type="binding site" evidence="9">
    <location>
        <position position="723"/>
    </location>
    <ligand>
        <name>ATP</name>
        <dbReference type="ChEBI" id="CHEBI:30616"/>
    </ligand>
</feature>
<dbReference type="CDD" id="cd00028">
    <property type="entry name" value="B_lectin"/>
    <property type="match status" value="1"/>
</dbReference>
<dbReference type="GO" id="GO:0030246">
    <property type="term" value="F:carbohydrate binding"/>
    <property type="evidence" value="ECO:0007669"/>
    <property type="project" value="UniProtKB-KW"/>
</dbReference>
<evidence type="ECO:0000256" key="6">
    <source>
        <dbReference type="ARBA" id="ARBA00022840"/>
    </source>
</evidence>
<dbReference type="OrthoDB" id="1530339at2759"/>
<evidence type="ECO:0000256" key="7">
    <source>
        <dbReference type="ARBA" id="ARBA00023157"/>
    </source>
</evidence>
<keyword evidence="3" id="KW-0732">Signal</keyword>
<dbReference type="InterPro" id="IPR008271">
    <property type="entry name" value="Ser/Thr_kinase_AS"/>
</dbReference>
<dbReference type="PANTHER" id="PTHR47976">
    <property type="entry name" value="G-TYPE LECTIN S-RECEPTOR-LIKE SERINE/THREONINE-PROTEIN KINASE SD2-5"/>
    <property type="match status" value="1"/>
</dbReference>
<dbReference type="FunFam" id="3.30.200.20:FF:000178">
    <property type="entry name" value="serine/threonine-protein kinase PBS1-like"/>
    <property type="match status" value="1"/>
</dbReference>
<dbReference type="EMBL" id="SMMG02000004">
    <property type="protein sequence ID" value="KAA3476737.1"/>
    <property type="molecule type" value="Genomic_DNA"/>
</dbReference>
<feature type="transmembrane region" description="Helical" evidence="10">
    <location>
        <begin position="624"/>
        <end position="648"/>
    </location>
</feature>
<dbReference type="InterPro" id="IPR001480">
    <property type="entry name" value="Bulb-type_lectin_dom"/>
</dbReference>
<dbReference type="Gene3D" id="2.90.10.10">
    <property type="entry name" value="Bulb-type lectin domain"/>
    <property type="match status" value="1"/>
</dbReference>
<sequence>MSLAVAPPHRSIIHCKTPKFRFKNPQNLLGKTLTFYSLKSPTHFNSLLCLRVNSVRPESPSIQTHHPIQELLPLLAFSLTLLCFRLLSNVLLPNFALRWQSLVAFSREAEARTKSYPKHLWQAIVAYEDRRFFTHFGIDPVGIGRAVLSLSARGGGSTITQQIPSSPTRLPSLRSLLILFSISMESFLFFTFGFLFYSSVSAKSFSEFIYPNFSASHFSFIDKDGAFLFSRNGTFKASIYNPEAQTNFYLCIIHVESNTIIWSADRDSPISSSGKMDLTVNGISIADPDGNPKWSTPQLRTTIYALLLTEMGNLVLLDKFNGSLWESFYHPTDTIVIGQQLPVGAKLSNAVSESNLSTGDYRFMVSASDALLQWHGQTYWILSMDTKAYVNSNYVVEYMEMNKTGLSLFGHNGSVVVIQLNLSPATFRLAKLDVLGHFTVNSFSGGKWVQEFVGPIDDCQIPTSCGKLGLCTGDSTSKAPTCSCPSDFHPASQNIGGCLPSDSSYSLPTACDSTNNVNESNSSTVSYLRLGSGIGYFSFLFSQPVRYGVRFPVCQDLCSEDCACLGIFYENSSGSCYVLENDLGSVILSSTVENDFLGYVKVLVGPISTDSGGDNSFSNEKKEFPIAAIVLLPSIGFFLLAALVFFWWKRRLRSKGGEIKLGHQNSGSSGDMDAFYIPGLPQKFDYEELEAATDNFKTQIGSGGFGSVYRGTLPDKTVVAVKKISNPGIQGNKEFCTEIAVIGNIHHVNLVKLRGFCAQGRQRFLVYEYMNRGSLDRTLFGSGPVLEWQERFDIALGTARGLAYLHRGCEHKIIHCDVKPENILLHDHFQAKISDFGLSKLLTPEQSSLFTTMRGTRGYLAPEWLTNSAISEKADVYSFGMVLLELVSGRKNCSLKSQSHSIEDTNSGGGNSLSSSVMGLIYFPLFALEMHEQGRYLELADAKLEGRVTNKEVEKLVRVALCCVHEEPAWRPSMATVVGMLEGGLPLGQPRVESLKFLRFYGRRFTEASMIEEERRQSDFMLFPQANASHSSTTGSNTTAKPIVLGPLKVTGVHTATCCCRWLAQYVVPVLLIITDDKHFRYIYLLIDLSVLSNFVLYDNSLQFTWQLVKNTFLKNERTFWRKILEMVLALALERTMSKQRILSSYVCKIYWGHGINGIESASKFYFGKHPSQLSLAESAMLAGLIPAPELRSPLRDRSSGKTFQARVLKRMVKSGFLDIKMALLTVRQPLYVRLRRPEHADELSDASSFSELVCQLFMFCHSVMTIHNK</sequence>
<accession>A0A5B6W6L2</accession>
<evidence type="ECO:0000256" key="5">
    <source>
        <dbReference type="ARBA" id="ARBA00022777"/>
    </source>
</evidence>
<feature type="domain" description="Bulb-type lectin" evidence="12">
    <location>
        <begin position="213"/>
        <end position="329"/>
    </location>
</feature>
<dbReference type="InterPro" id="IPR036950">
    <property type="entry name" value="PBP_transglycosylase"/>
</dbReference>
<name>A0A5B6W6L2_9ROSI</name>
<keyword evidence="14" id="KW-1185">Reference proteome</keyword>
<evidence type="ECO:0000259" key="12">
    <source>
        <dbReference type="PROSITE" id="PS50927"/>
    </source>
</evidence>
<dbReference type="PROSITE" id="PS00108">
    <property type="entry name" value="PROTEIN_KINASE_ST"/>
    <property type="match status" value="1"/>
</dbReference>
<keyword evidence="10" id="KW-1133">Transmembrane helix</keyword>
<dbReference type="SUPFAM" id="SSF51110">
    <property type="entry name" value="alpha-D-mannose-specific plant lectins"/>
    <property type="match status" value="1"/>
</dbReference>
<reference evidence="14" key="1">
    <citation type="journal article" date="2019" name="Plant Biotechnol. J.">
        <title>Genome sequencing of the Australian wild diploid species Gossypium australe highlights disease resistance and delayed gland morphogenesis.</title>
        <authorList>
            <person name="Cai Y."/>
            <person name="Cai X."/>
            <person name="Wang Q."/>
            <person name="Wang P."/>
            <person name="Zhang Y."/>
            <person name="Cai C."/>
            <person name="Xu Y."/>
            <person name="Wang K."/>
            <person name="Zhou Z."/>
            <person name="Wang C."/>
            <person name="Geng S."/>
            <person name="Li B."/>
            <person name="Dong Q."/>
            <person name="Hou Y."/>
            <person name="Wang H."/>
            <person name="Ai P."/>
            <person name="Liu Z."/>
            <person name="Yi F."/>
            <person name="Sun M."/>
            <person name="An G."/>
            <person name="Cheng J."/>
            <person name="Zhang Y."/>
            <person name="Shi Q."/>
            <person name="Xie Y."/>
            <person name="Shi X."/>
            <person name="Chang Y."/>
            <person name="Huang F."/>
            <person name="Chen Y."/>
            <person name="Hong S."/>
            <person name="Mi L."/>
            <person name="Sun Q."/>
            <person name="Zhang L."/>
            <person name="Zhou B."/>
            <person name="Peng R."/>
            <person name="Zhang X."/>
            <person name="Liu F."/>
        </authorList>
    </citation>
    <scope>NUCLEOTIDE SEQUENCE [LARGE SCALE GENOMIC DNA]</scope>
    <source>
        <strain evidence="14">cv. PA1801</strain>
    </source>
</reference>
<dbReference type="Gene3D" id="3.30.200.20">
    <property type="entry name" value="Phosphorylase Kinase, domain 1"/>
    <property type="match status" value="1"/>
</dbReference>
<keyword evidence="13" id="KW-0675">Receptor</keyword>
<evidence type="ECO:0000259" key="11">
    <source>
        <dbReference type="PROSITE" id="PS50011"/>
    </source>
</evidence>
<keyword evidence="6 9" id="KW-0067">ATP-binding</keyword>
<evidence type="ECO:0000256" key="9">
    <source>
        <dbReference type="PROSITE-ProRule" id="PRU10141"/>
    </source>
</evidence>
<dbReference type="Proteomes" id="UP000325315">
    <property type="component" value="Unassembled WGS sequence"/>
</dbReference>
<evidence type="ECO:0000313" key="13">
    <source>
        <dbReference type="EMBL" id="KAA3476737.1"/>
    </source>
</evidence>
<dbReference type="SMART" id="SM00108">
    <property type="entry name" value="B_lectin"/>
    <property type="match status" value="1"/>
</dbReference>
<dbReference type="SMART" id="SM00220">
    <property type="entry name" value="S_TKc"/>
    <property type="match status" value="1"/>
</dbReference>
<dbReference type="Gene3D" id="1.10.510.10">
    <property type="entry name" value="Transferase(Phosphotransferase) domain 1"/>
    <property type="match status" value="1"/>
</dbReference>
<comment type="caution">
    <text evidence="13">The sequence shown here is derived from an EMBL/GenBank/DDBJ whole genome shotgun (WGS) entry which is preliminary data.</text>
</comment>
<dbReference type="CDD" id="cd14066">
    <property type="entry name" value="STKc_IRAK"/>
    <property type="match status" value="1"/>
</dbReference>
<keyword evidence="1" id="KW-0245">EGF-like domain</keyword>
<keyword evidence="4 9" id="KW-0547">Nucleotide-binding</keyword>
<dbReference type="Gene3D" id="1.10.3810.10">
    <property type="entry name" value="Biosynthetic peptidoglycan transglycosylase-like"/>
    <property type="match status" value="2"/>
</dbReference>
<dbReference type="GO" id="GO:0048544">
    <property type="term" value="P:recognition of pollen"/>
    <property type="evidence" value="ECO:0007669"/>
    <property type="project" value="InterPro"/>
</dbReference>
<evidence type="ECO:0000256" key="8">
    <source>
        <dbReference type="ARBA" id="ARBA00023180"/>
    </source>
</evidence>
<feature type="transmembrane region" description="Helical" evidence="10">
    <location>
        <begin position="176"/>
        <end position="197"/>
    </location>
</feature>
<dbReference type="SUPFAM" id="SSF53955">
    <property type="entry name" value="Lysozyme-like"/>
    <property type="match status" value="2"/>
</dbReference>
<dbReference type="InterPro" id="IPR000858">
    <property type="entry name" value="S_locus_glycoprot_dom"/>
</dbReference>
<feature type="domain" description="Protein kinase" evidence="11">
    <location>
        <begin position="694"/>
        <end position="992"/>
    </location>
</feature>
<keyword evidence="7" id="KW-1015">Disulfide bond</keyword>
<protein>
    <submittedName>
        <fullName evidence="13">G-type lectin S-receptor-like serine/threonine-protein kinase isoform X1</fullName>
    </submittedName>
</protein>
<keyword evidence="10" id="KW-0472">Membrane</keyword>
<proteinExistence type="predicted"/>
<evidence type="ECO:0000256" key="3">
    <source>
        <dbReference type="ARBA" id="ARBA00022729"/>
    </source>
</evidence>
<dbReference type="InterPro" id="IPR001264">
    <property type="entry name" value="Glyco_trans_51"/>
</dbReference>
<dbReference type="PROSITE" id="PS50927">
    <property type="entry name" value="BULB_LECTIN"/>
    <property type="match status" value="1"/>
</dbReference>
<dbReference type="Pfam" id="PF01453">
    <property type="entry name" value="B_lectin"/>
    <property type="match status" value="1"/>
</dbReference>
<dbReference type="SUPFAM" id="SSF56112">
    <property type="entry name" value="Protein kinase-like (PK-like)"/>
    <property type="match status" value="1"/>
</dbReference>